<sequence length="98" mass="10784">MSSPPSPLIGNYLREVGFWHVANIGRGCKLDPKLINAFLQLRLSIDGPVLTGSVQSVDWGVICYDLLGTILDNIYGGRIEMGWLRDTFSELGDDSTEV</sequence>
<feature type="non-terminal residue" evidence="1">
    <location>
        <position position="1"/>
    </location>
</feature>
<dbReference type="EMBL" id="JABEZY010267616">
    <property type="protein sequence ID" value="MBA0755099.1"/>
    <property type="molecule type" value="Genomic_DNA"/>
</dbReference>
<accession>A0A7J9D2Z4</accession>
<comment type="caution">
    <text evidence="1">The sequence shown here is derived from an EMBL/GenBank/DDBJ whole genome shotgun (WGS) entry which is preliminary data.</text>
</comment>
<dbReference type="AlphaFoldDB" id="A0A7J9D2Z4"/>
<name>A0A7J9D2Z4_GOSGO</name>
<protein>
    <submittedName>
        <fullName evidence="1">Uncharacterized protein</fullName>
    </submittedName>
</protein>
<reference evidence="1 2" key="1">
    <citation type="journal article" date="2019" name="Genome Biol. Evol.">
        <title>Insights into the evolution of the New World diploid cottons (Gossypium, subgenus Houzingenia) based on genome sequencing.</title>
        <authorList>
            <person name="Grover C.E."/>
            <person name="Arick M.A. 2nd"/>
            <person name="Thrash A."/>
            <person name="Conover J.L."/>
            <person name="Sanders W.S."/>
            <person name="Peterson D.G."/>
            <person name="Frelichowski J.E."/>
            <person name="Scheffler J.A."/>
            <person name="Scheffler B.E."/>
            <person name="Wendel J.F."/>
        </authorList>
    </citation>
    <scope>NUCLEOTIDE SEQUENCE [LARGE SCALE GENOMIC DNA]</scope>
    <source>
        <strain evidence="1">5</strain>
        <tissue evidence="1">Leaf</tissue>
    </source>
</reference>
<proteinExistence type="predicted"/>
<evidence type="ECO:0000313" key="2">
    <source>
        <dbReference type="Proteomes" id="UP000593579"/>
    </source>
</evidence>
<organism evidence="1 2">
    <name type="scientific">Gossypium gossypioides</name>
    <name type="common">Mexican cotton</name>
    <name type="synonym">Selera gossypioides</name>
    <dbReference type="NCBI Taxonomy" id="34282"/>
    <lineage>
        <taxon>Eukaryota</taxon>
        <taxon>Viridiplantae</taxon>
        <taxon>Streptophyta</taxon>
        <taxon>Embryophyta</taxon>
        <taxon>Tracheophyta</taxon>
        <taxon>Spermatophyta</taxon>
        <taxon>Magnoliopsida</taxon>
        <taxon>eudicotyledons</taxon>
        <taxon>Gunneridae</taxon>
        <taxon>Pentapetalae</taxon>
        <taxon>rosids</taxon>
        <taxon>malvids</taxon>
        <taxon>Malvales</taxon>
        <taxon>Malvaceae</taxon>
        <taxon>Malvoideae</taxon>
        <taxon>Gossypium</taxon>
    </lineage>
</organism>
<evidence type="ECO:0000313" key="1">
    <source>
        <dbReference type="EMBL" id="MBA0755099.1"/>
    </source>
</evidence>
<keyword evidence="2" id="KW-1185">Reference proteome</keyword>
<dbReference type="OrthoDB" id="987850at2759"/>
<dbReference type="Proteomes" id="UP000593579">
    <property type="component" value="Unassembled WGS sequence"/>
</dbReference>
<gene>
    <name evidence="1" type="ORF">Gogos_019912</name>
</gene>